<dbReference type="InterPro" id="IPR050300">
    <property type="entry name" value="GDXG_lipolytic_enzyme"/>
</dbReference>
<organism evidence="3 4">
    <name type="scientific">Eremothecium cymbalariae (strain CBS 270.75 / DBVPG 7215 / KCTC 17166 / NRRL Y-17582)</name>
    <name type="common">Yeast</name>
    <dbReference type="NCBI Taxonomy" id="931890"/>
    <lineage>
        <taxon>Eukaryota</taxon>
        <taxon>Fungi</taxon>
        <taxon>Dikarya</taxon>
        <taxon>Ascomycota</taxon>
        <taxon>Saccharomycotina</taxon>
        <taxon>Saccharomycetes</taxon>
        <taxon>Saccharomycetales</taxon>
        <taxon>Saccharomycetaceae</taxon>
        <taxon>Eremothecium</taxon>
    </lineage>
</organism>
<dbReference type="AlphaFoldDB" id="G8JSZ7"/>
<dbReference type="GO" id="GO:0004061">
    <property type="term" value="F:arylformamidase activity"/>
    <property type="evidence" value="ECO:0007669"/>
    <property type="project" value="EnsemblFungi"/>
</dbReference>
<evidence type="ECO:0000259" key="2">
    <source>
        <dbReference type="Pfam" id="PF20434"/>
    </source>
</evidence>
<dbReference type="OMA" id="DHYDIMK"/>
<keyword evidence="4" id="KW-1185">Reference proteome</keyword>
<evidence type="ECO:0000313" key="3">
    <source>
        <dbReference type="EMBL" id="AET39150.1"/>
    </source>
</evidence>
<evidence type="ECO:0000313" key="4">
    <source>
        <dbReference type="Proteomes" id="UP000006790"/>
    </source>
</evidence>
<dbReference type="RefSeq" id="XP_003645967.1">
    <property type="nucleotide sequence ID" value="XM_003645919.1"/>
</dbReference>
<proteinExistence type="predicted"/>
<dbReference type="GO" id="GO:0030307">
    <property type="term" value="P:positive regulation of cell growth"/>
    <property type="evidence" value="ECO:0007669"/>
    <property type="project" value="EnsemblFungi"/>
</dbReference>
<sequence length="242" mass="27966">MSNPSFETTAIFHEGSSEAVIYIHGGIWTSTNNTPDDFLKLSGYIKFEAKELSQYSIDYRLSPEVMHPTHLQDCLSNIYKLVKEKHISKLHLVGHSVGATLCWQLVTASDDDELHNQTFLDAHQLAEVQSIVKNVFLVSGIYSLNELIDEYPAYKSYVEDAFESIDDFEDPKVGYEKLWPYVRLHLIYSYKDELVSKRQSNYLMDILQMNGIPFSAYFDNLGQHDDVYESKKLSKYIIKQLR</sequence>
<accession>G8JSZ7</accession>
<dbReference type="GO" id="GO:0009435">
    <property type="term" value="P:NAD+ biosynthetic process"/>
    <property type="evidence" value="ECO:0007669"/>
    <property type="project" value="EnsemblFungi"/>
</dbReference>
<dbReference type="STRING" id="931890.G8JSZ7"/>
<feature type="domain" description="BD-FAE-like" evidence="2">
    <location>
        <begin position="15"/>
        <end position="148"/>
    </location>
</feature>
<dbReference type="GeneID" id="11469260"/>
<dbReference type="EMBL" id="CP002500">
    <property type="protein sequence ID" value="AET39150.1"/>
    <property type="molecule type" value="Genomic_DNA"/>
</dbReference>
<dbReference type="SUPFAM" id="SSF53474">
    <property type="entry name" value="alpha/beta-Hydrolases"/>
    <property type="match status" value="1"/>
</dbReference>
<dbReference type="PANTHER" id="PTHR48081">
    <property type="entry name" value="AB HYDROLASE SUPERFAMILY PROTEIN C4A8.06C"/>
    <property type="match status" value="1"/>
</dbReference>
<dbReference type="InterPro" id="IPR049492">
    <property type="entry name" value="BD-FAE-like_dom"/>
</dbReference>
<keyword evidence="1" id="KW-0378">Hydrolase</keyword>
<dbReference type="InParanoid" id="G8JSZ7"/>
<dbReference type="InterPro" id="IPR029058">
    <property type="entry name" value="AB_hydrolase_fold"/>
</dbReference>
<reference evidence="4" key="1">
    <citation type="journal article" date="2012" name="G3 (Bethesda)">
        <title>Pichia sorbitophila, an interspecies yeast hybrid reveals early steps of genome resolution following polyploidization.</title>
        <authorList>
            <person name="Leh Louis V."/>
            <person name="Despons L."/>
            <person name="Friedrich A."/>
            <person name="Martin T."/>
            <person name="Durrens P."/>
            <person name="Casaregola S."/>
            <person name="Neuveglise C."/>
            <person name="Fairhead C."/>
            <person name="Marck C."/>
            <person name="Cruz J.A."/>
            <person name="Straub M.L."/>
            <person name="Kugler V."/>
            <person name="Sacerdot C."/>
            <person name="Uzunov Z."/>
            <person name="Thierry A."/>
            <person name="Weiss S."/>
            <person name="Bleykasten C."/>
            <person name="De Montigny J."/>
            <person name="Jacques N."/>
            <person name="Jung P."/>
            <person name="Lemaire M."/>
            <person name="Mallet S."/>
            <person name="Morel G."/>
            <person name="Richard G.F."/>
            <person name="Sarkar A."/>
            <person name="Savel G."/>
            <person name="Schacherer J."/>
            <person name="Seret M.L."/>
            <person name="Talla E."/>
            <person name="Samson G."/>
            <person name="Jubin C."/>
            <person name="Poulain J."/>
            <person name="Vacherie B."/>
            <person name="Barbe V."/>
            <person name="Pelletier E."/>
            <person name="Sherman D.J."/>
            <person name="Westhof E."/>
            <person name="Weissenbach J."/>
            <person name="Baret P.V."/>
            <person name="Wincker P."/>
            <person name="Gaillardin C."/>
            <person name="Dujon B."/>
            <person name="Souciet J.L."/>
        </authorList>
    </citation>
    <scope>NUCLEOTIDE SEQUENCE [LARGE SCALE GENOMIC DNA]</scope>
    <source>
        <strain evidence="4">CBS 270.75 / DBVPG 7215 / KCTC 17166 / NRRL Y-17582</strain>
    </source>
</reference>
<dbReference type="OrthoDB" id="420264at2759"/>
<gene>
    <name evidence="3" type="ordered locus">Ecym_4070</name>
</gene>
<dbReference type="Proteomes" id="UP000006790">
    <property type="component" value="Chromosome 4"/>
</dbReference>
<dbReference type="HOGENOM" id="CLU_016852_1_0_1"/>
<dbReference type="Gene3D" id="3.40.50.1820">
    <property type="entry name" value="alpha/beta hydrolase"/>
    <property type="match status" value="1"/>
</dbReference>
<dbReference type="eggNOG" id="ENOG502S28Q">
    <property type="taxonomic scope" value="Eukaryota"/>
</dbReference>
<protein>
    <recommendedName>
        <fullName evidence="2">BD-FAE-like domain-containing protein</fullName>
    </recommendedName>
</protein>
<dbReference type="Pfam" id="PF20434">
    <property type="entry name" value="BD-FAE"/>
    <property type="match status" value="1"/>
</dbReference>
<evidence type="ECO:0000256" key="1">
    <source>
        <dbReference type="ARBA" id="ARBA00022801"/>
    </source>
</evidence>
<name>G8JSZ7_ERECY</name>
<dbReference type="KEGG" id="erc:Ecym_4070"/>
<dbReference type="FunCoup" id="G8JSZ7">
    <property type="interactions" value="125"/>
</dbReference>
<dbReference type="PANTHER" id="PTHR48081:SF33">
    <property type="entry name" value="KYNURENINE FORMAMIDASE"/>
    <property type="match status" value="1"/>
</dbReference>